<dbReference type="OrthoDB" id="5419447at2"/>
<protein>
    <recommendedName>
        <fullName evidence="3">Zinc-ribbon domain-containing protein</fullName>
    </recommendedName>
</protein>
<evidence type="ECO:0000313" key="1">
    <source>
        <dbReference type="EMBL" id="TWT99248.1"/>
    </source>
</evidence>
<comment type="caution">
    <text evidence="1">The sequence shown here is derived from an EMBL/GenBank/DDBJ whole genome shotgun (WGS) entry which is preliminary data.</text>
</comment>
<sequence>MSPCRECQREVSENARACPGCGAPMPSQLDWDGWGYEYKSSQQALGLPLLHVSFKYRQNGTPVVAKGWLAIGQFSCGFVNISQFGLGPFCLSQFAVAGIAVSQICAAVIALCQIGVVYDGWGQLLLKLADLL</sequence>
<dbReference type="EMBL" id="SJPR01000001">
    <property type="protein sequence ID" value="TWT99248.1"/>
    <property type="molecule type" value="Genomic_DNA"/>
</dbReference>
<organism evidence="1 2">
    <name type="scientific">Botrimarina colliarenosi</name>
    <dbReference type="NCBI Taxonomy" id="2528001"/>
    <lineage>
        <taxon>Bacteria</taxon>
        <taxon>Pseudomonadati</taxon>
        <taxon>Planctomycetota</taxon>
        <taxon>Planctomycetia</taxon>
        <taxon>Pirellulales</taxon>
        <taxon>Lacipirellulaceae</taxon>
        <taxon>Botrimarina</taxon>
    </lineage>
</organism>
<gene>
    <name evidence="1" type="ORF">Pla108_01830</name>
</gene>
<keyword evidence="2" id="KW-1185">Reference proteome</keyword>
<dbReference type="Proteomes" id="UP000317421">
    <property type="component" value="Unassembled WGS sequence"/>
</dbReference>
<name>A0A5C6AJ27_9BACT</name>
<evidence type="ECO:0000313" key="2">
    <source>
        <dbReference type="Proteomes" id="UP000317421"/>
    </source>
</evidence>
<reference evidence="1 2" key="1">
    <citation type="submission" date="2019-02" db="EMBL/GenBank/DDBJ databases">
        <title>Deep-cultivation of Planctomycetes and their phenomic and genomic characterization uncovers novel biology.</title>
        <authorList>
            <person name="Wiegand S."/>
            <person name="Jogler M."/>
            <person name="Boedeker C."/>
            <person name="Pinto D."/>
            <person name="Vollmers J."/>
            <person name="Rivas-Marin E."/>
            <person name="Kohn T."/>
            <person name="Peeters S.H."/>
            <person name="Heuer A."/>
            <person name="Rast P."/>
            <person name="Oberbeckmann S."/>
            <person name="Bunk B."/>
            <person name="Jeske O."/>
            <person name="Meyerdierks A."/>
            <person name="Storesund J.E."/>
            <person name="Kallscheuer N."/>
            <person name="Luecker S."/>
            <person name="Lage O.M."/>
            <person name="Pohl T."/>
            <person name="Merkel B.J."/>
            <person name="Hornburger P."/>
            <person name="Mueller R.-W."/>
            <person name="Bruemmer F."/>
            <person name="Labrenz M."/>
            <person name="Spormann A.M."/>
            <person name="Op Den Camp H."/>
            <person name="Overmann J."/>
            <person name="Amann R."/>
            <person name="Jetten M.S.M."/>
            <person name="Mascher T."/>
            <person name="Medema M.H."/>
            <person name="Devos D.P."/>
            <person name="Kaster A.-K."/>
            <person name="Ovreas L."/>
            <person name="Rohde M."/>
            <person name="Galperin M.Y."/>
            <person name="Jogler C."/>
        </authorList>
    </citation>
    <scope>NUCLEOTIDE SEQUENCE [LARGE SCALE GENOMIC DNA]</scope>
    <source>
        <strain evidence="1 2">Pla108</strain>
    </source>
</reference>
<proteinExistence type="predicted"/>
<dbReference type="AlphaFoldDB" id="A0A5C6AJ27"/>
<dbReference type="RefSeq" id="WP_146441577.1">
    <property type="nucleotide sequence ID" value="NZ_SJPR01000001.1"/>
</dbReference>
<accession>A0A5C6AJ27</accession>
<evidence type="ECO:0008006" key="3">
    <source>
        <dbReference type="Google" id="ProtNLM"/>
    </source>
</evidence>